<dbReference type="SUPFAM" id="SSF53474">
    <property type="entry name" value="alpha/beta-Hydrolases"/>
    <property type="match status" value="1"/>
</dbReference>
<accession>A0A0P0GV35</accession>
<gene>
    <name evidence="1" type="ORF">BcellWH2_05182</name>
</gene>
<dbReference type="Pfam" id="PF04301">
    <property type="entry name" value="BioG"/>
    <property type="match status" value="1"/>
</dbReference>
<sequence>MKQVYIIKDRHPRLLVFFAGWGADETPFKDYQPADSDYMLCYDYRTLEFDASLLKEYREINVIGWSMGVWAATQVMGKLQETDTALVIKNSIAINGTPYPIDDTYGIPTAIYHGTLEGLTGPSLHKFLRRMCFNGEAFKEFLNITPRRPLEELKEELAEIERMYLSLPATSFYWQQAVVGNNDRIIPPDNQLNAWRKEAEISRKTLRVHYTEDAHYQVELFRYYLQEIWTKD</sequence>
<dbReference type="Proteomes" id="UP000061809">
    <property type="component" value="Chromosome"/>
</dbReference>
<protein>
    <recommendedName>
        <fullName evidence="3">DUF452 family protein</fullName>
    </recommendedName>
</protein>
<dbReference type="InterPro" id="IPR007398">
    <property type="entry name" value="BioG"/>
</dbReference>
<dbReference type="RefSeq" id="WP_029429111.1">
    <property type="nucleotide sequence ID" value="NZ_CP012801.1"/>
</dbReference>
<dbReference type="ESTHER" id="9bace-a0a108t473">
    <property type="family name" value="BioG_Pimeloyl-ACP-methyl-esterase"/>
</dbReference>
<reference evidence="1 2" key="1">
    <citation type="journal article" date="2015" name="Science">
        <title>Genetic determinants of in vivo fitness and diet responsiveness in multiple human gut Bacteroides.</title>
        <authorList>
            <person name="Wu M."/>
            <person name="McNulty N.P."/>
            <person name="Rodionov D.A."/>
            <person name="Khoroshkin M.S."/>
            <person name="Griffin N.W."/>
            <person name="Cheng J."/>
            <person name="Latreille P."/>
            <person name="Kerstetter R.A."/>
            <person name="Terrapon N."/>
            <person name="Henrissat B."/>
            <person name="Osterman A.L."/>
            <person name="Gordon J.I."/>
        </authorList>
    </citation>
    <scope>NUCLEOTIDE SEQUENCE [LARGE SCALE GENOMIC DNA]</scope>
    <source>
        <strain evidence="1 2">WH2</strain>
    </source>
</reference>
<dbReference type="EMBL" id="CP012801">
    <property type="protein sequence ID" value="ALJ62390.1"/>
    <property type="molecule type" value="Genomic_DNA"/>
</dbReference>
<dbReference type="InterPro" id="IPR029058">
    <property type="entry name" value="AB_hydrolase_fold"/>
</dbReference>
<organism evidence="1 2">
    <name type="scientific">Bacteroides cellulosilyticus</name>
    <dbReference type="NCBI Taxonomy" id="246787"/>
    <lineage>
        <taxon>Bacteria</taxon>
        <taxon>Pseudomonadati</taxon>
        <taxon>Bacteroidota</taxon>
        <taxon>Bacteroidia</taxon>
        <taxon>Bacteroidales</taxon>
        <taxon>Bacteroidaceae</taxon>
        <taxon>Bacteroides</taxon>
    </lineage>
</organism>
<dbReference type="KEGG" id="bcel:BcellWH2_05182"/>
<evidence type="ECO:0000313" key="1">
    <source>
        <dbReference type="EMBL" id="ALJ62390.1"/>
    </source>
</evidence>
<name>A0A0P0GV35_9BACE</name>
<dbReference type="AlphaFoldDB" id="A0A0P0GV35"/>
<dbReference type="Gene3D" id="3.40.50.1820">
    <property type="entry name" value="alpha/beta hydrolase"/>
    <property type="match status" value="1"/>
</dbReference>
<proteinExistence type="predicted"/>
<dbReference type="PATRIC" id="fig|246787.4.peg.5351"/>
<evidence type="ECO:0008006" key="3">
    <source>
        <dbReference type="Google" id="ProtNLM"/>
    </source>
</evidence>
<evidence type="ECO:0000313" key="2">
    <source>
        <dbReference type="Proteomes" id="UP000061809"/>
    </source>
</evidence>